<protein>
    <submittedName>
        <fullName evidence="1">Uncharacterized protein</fullName>
    </submittedName>
</protein>
<sequence>MNHRPSLFKQLEFPQLSKELHIMLVIKLLLKGMKKRVIPFNYRAFGHICTTGRHFSK</sequence>
<accession>A0A0E9PH94</accession>
<dbReference type="AlphaFoldDB" id="A0A0E9PH94"/>
<name>A0A0E9PH94_ANGAN</name>
<dbReference type="EMBL" id="GBXM01104683">
    <property type="protein sequence ID" value="JAH03894.1"/>
    <property type="molecule type" value="Transcribed_RNA"/>
</dbReference>
<reference evidence="1" key="2">
    <citation type="journal article" date="2015" name="Fish Shellfish Immunol.">
        <title>Early steps in the European eel (Anguilla anguilla)-Vibrio vulnificus interaction in the gills: Role of the RtxA13 toxin.</title>
        <authorList>
            <person name="Callol A."/>
            <person name="Pajuelo D."/>
            <person name="Ebbesson L."/>
            <person name="Teles M."/>
            <person name="MacKenzie S."/>
            <person name="Amaro C."/>
        </authorList>
    </citation>
    <scope>NUCLEOTIDE SEQUENCE</scope>
</reference>
<evidence type="ECO:0000313" key="1">
    <source>
        <dbReference type="EMBL" id="JAH03894.1"/>
    </source>
</evidence>
<reference evidence="1" key="1">
    <citation type="submission" date="2014-11" db="EMBL/GenBank/DDBJ databases">
        <authorList>
            <person name="Amaro Gonzalez C."/>
        </authorList>
    </citation>
    <scope>NUCLEOTIDE SEQUENCE</scope>
</reference>
<proteinExistence type="predicted"/>
<organism evidence="1">
    <name type="scientific">Anguilla anguilla</name>
    <name type="common">European freshwater eel</name>
    <name type="synonym">Muraena anguilla</name>
    <dbReference type="NCBI Taxonomy" id="7936"/>
    <lineage>
        <taxon>Eukaryota</taxon>
        <taxon>Metazoa</taxon>
        <taxon>Chordata</taxon>
        <taxon>Craniata</taxon>
        <taxon>Vertebrata</taxon>
        <taxon>Euteleostomi</taxon>
        <taxon>Actinopterygii</taxon>
        <taxon>Neopterygii</taxon>
        <taxon>Teleostei</taxon>
        <taxon>Anguilliformes</taxon>
        <taxon>Anguillidae</taxon>
        <taxon>Anguilla</taxon>
    </lineage>
</organism>